<sequence length="68" mass="6979">ERPRRRPVGRAGGAAGGCSCPGSAAAGRTGCRGRLHPAALDAAVGGCPVRRDRRRPARRPVAGRRPAL</sequence>
<protein>
    <submittedName>
        <fullName evidence="1">Uncharacterized protein</fullName>
    </submittedName>
</protein>
<gene>
    <name evidence="1" type="ORF">AVDCRST_MAG16-347</name>
</gene>
<dbReference type="AlphaFoldDB" id="A0A6J4KTI8"/>
<feature type="non-terminal residue" evidence="1">
    <location>
        <position position="1"/>
    </location>
</feature>
<proteinExistence type="predicted"/>
<accession>A0A6J4KTI8</accession>
<evidence type="ECO:0000313" key="1">
    <source>
        <dbReference type="EMBL" id="CAA9313823.1"/>
    </source>
</evidence>
<reference evidence="1" key="1">
    <citation type="submission" date="2020-02" db="EMBL/GenBank/DDBJ databases">
        <authorList>
            <person name="Meier V. D."/>
        </authorList>
    </citation>
    <scope>NUCLEOTIDE SEQUENCE</scope>
    <source>
        <strain evidence="1">AVDCRST_MAG16</strain>
    </source>
</reference>
<dbReference type="EMBL" id="CADCUE010000029">
    <property type="protein sequence ID" value="CAA9313823.1"/>
    <property type="molecule type" value="Genomic_DNA"/>
</dbReference>
<organism evidence="1">
    <name type="scientific">uncultured Frankineae bacterium</name>
    <dbReference type="NCBI Taxonomy" id="437475"/>
    <lineage>
        <taxon>Bacteria</taxon>
        <taxon>Bacillati</taxon>
        <taxon>Actinomycetota</taxon>
        <taxon>Actinomycetes</taxon>
        <taxon>Frankiales</taxon>
        <taxon>environmental samples</taxon>
    </lineage>
</organism>
<feature type="non-terminal residue" evidence="1">
    <location>
        <position position="68"/>
    </location>
</feature>
<name>A0A6J4KTI8_9ACTN</name>